<dbReference type="AlphaFoldDB" id="A0A2H0XDS6"/>
<feature type="non-terminal residue" evidence="2">
    <location>
        <position position="1"/>
    </location>
</feature>
<keyword evidence="1" id="KW-0472">Membrane</keyword>
<name>A0A2H0XDS6_UNCKA</name>
<keyword evidence="1" id="KW-1133">Transmembrane helix</keyword>
<evidence type="ECO:0000313" key="2">
    <source>
        <dbReference type="EMBL" id="PIS23077.1"/>
    </source>
</evidence>
<organism evidence="2 3">
    <name type="scientific">candidate division WWE3 bacterium CG08_land_8_20_14_0_20_40_13</name>
    <dbReference type="NCBI Taxonomy" id="1975084"/>
    <lineage>
        <taxon>Bacteria</taxon>
        <taxon>Katanobacteria</taxon>
    </lineage>
</organism>
<evidence type="ECO:0000256" key="1">
    <source>
        <dbReference type="SAM" id="Phobius"/>
    </source>
</evidence>
<keyword evidence="1" id="KW-0812">Transmembrane</keyword>
<protein>
    <submittedName>
        <fullName evidence="2">Uncharacterized protein</fullName>
    </submittedName>
</protein>
<dbReference type="Proteomes" id="UP000230340">
    <property type="component" value="Unassembled WGS sequence"/>
</dbReference>
<gene>
    <name evidence="2" type="ORF">COT49_01985</name>
</gene>
<dbReference type="EMBL" id="PEYT01000016">
    <property type="protein sequence ID" value="PIS23077.1"/>
    <property type="molecule type" value="Genomic_DNA"/>
</dbReference>
<proteinExistence type="predicted"/>
<feature type="transmembrane region" description="Helical" evidence="1">
    <location>
        <begin position="251"/>
        <end position="278"/>
    </location>
</feature>
<comment type="caution">
    <text evidence="2">The sequence shown here is derived from an EMBL/GenBank/DDBJ whole genome shotgun (WGS) entry which is preliminary data.</text>
</comment>
<reference evidence="3" key="1">
    <citation type="submission" date="2017-09" db="EMBL/GenBank/DDBJ databases">
        <title>Depth-based differentiation of microbial function through sediment-hosted aquifers and enrichment of novel symbionts in the deep terrestrial subsurface.</title>
        <authorList>
            <person name="Probst A.J."/>
            <person name="Ladd B."/>
            <person name="Jarett J.K."/>
            <person name="Geller-Mcgrath D.E."/>
            <person name="Sieber C.M.K."/>
            <person name="Emerson J.B."/>
            <person name="Anantharaman K."/>
            <person name="Thomas B.C."/>
            <person name="Malmstrom R."/>
            <person name="Stieglmeier M."/>
            <person name="Klingl A."/>
            <person name="Woyke T."/>
            <person name="Ryan C.M."/>
            <person name="Banfield J.F."/>
        </authorList>
    </citation>
    <scope>NUCLEOTIDE SEQUENCE [LARGE SCALE GENOMIC DNA]</scope>
</reference>
<feature type="transmembrane region" description="Helical" evidence="1">
    <location>
        <begin position="164"/>
        <end position="184"/>
    </location>
</feature>
<sequence>EALFAVQVHFEGRPSLRSAWRAHDFAPLLGSTGTAEKVRLGTEGPWVDARLVDPPDDDKVSPLAQYQKRLATVNSIVALAYDHGNPELVRKDVQGAVRFGSITNKVGSLIYQRVQLEGNPLGWAWGIVDFLAVGDFNLLFVKPDRLQFCAFVTGIAMALKPGSAAWILGLIALSMSMLLLPLAYRTSLRGVGRVAFPKGKLVFLAIWWLVLLAIGLVGQPFLSWAVAPVTALVLVAVVAKDTKMLTLNRDSVVCLGTSLAISIVLWVAAGAGLGLIGLDIAPKATGMINQVQTQMSLGFGSW</sequence>
<accession>A0A2H0XDS6</accession>
<evidence type="ECO:0000313" key="3">
    <source>
        <dbReference type="Proteomes" id="UP000230340"/>
    </source>
</evidence>
<feature type="transmembrane region" description="Helical" evidence="1">
    <location>
        <begin position="196"/>
        <end position="215"/>
    </location>
</feature>